<dbReference type="GO" id="GO:0005739">
    <property type="term" value="C:mitochondrion"/>
    <property type="evidence" value="ECO:0007669"/>
    <property type="project" value="TreeGrafter"/>
</dbReference>
<dbReference type="Gene3D" id="3.40.430.10">
    <property type="entry name" value="Dihydrofolate Reductase, subunit A"/>
    <property type="match status" value="1"/>
</dbReference>
<evidence type="ECO:0000256" key="1">
    <source>
        <dbReference type="ARBA" id="ARBA00004903"/>
    </source>
</evidence>
<dbReference type="SUPFAM" id="SSF53597">
    <property type="entry name" value="Dihydrofolate reductase-like"/>
    <property type="match status" value="1"/>
</dbReference>
<sequence>MLYSIILACTLDGGIGYNNYIPWNIKNELALFKQITIKASTDFKYNAIIMGRKTWDSLLYKPLKGRINIVITKDDKFDTGDNVYAFNSLDKAFEFCEVSTKVDKVFVIGGKTIYDACLNNENHFKNIENVYLSVIYKYYNCNVLINLKKILANFTTDIKSIIFDSQFLHLKLIKK</sequence>
<dbReference type="EC" id="1.5.1.3" evidence="2"/>
<reference evidence="7" key="1">
    <citation type="journal article" date="2020" name="Nature">
        <title>Giant virus diversity and host interactions through global metagenomics.</title>
        <authorList>
            <person name="Schulz F."/>
            <person name="Roux S."/>
            <person name="Paez-Espino D."/>
            <person name="Jungbluth S."/>
            <person name="Walsh D.A."/>
            <person name="Denef V.J."/>
            <person name="McMahon K.D."/>
            <person name="Konstantinidis K.T."/>
            <person name="Eloe-Fadrosh E.A."/>
            <person name="Kyrpides N.C."/>
            <person name="Woyke T."/>
        </authorList>
    </citation>
    <scope>NUCLEOTIDE SEQUENCE</scope>
    <source>
        <strain evidence="7">GVMAG-M-3300023174-30</strain>
    </source>
</reference>
<dbReference type="GO" id="GO:0046452">
    <property type="term" value="P:dihydrofolate metabolic process"/>
    <property type="evidence" value="ECO:0007669"/>
    <property type="project" value="TreeGrafter"/>
</dbReference>
<proteinExistence type="predicted"/>
<dbReference type="GO" id="GO:0046655">
    <property type="term" value="P:folic acid metabolic process"/>
    <property type="evidence" value="ECO:0007669"/>
    <property type="project" value="TreeGrafter"/>
</dbReference>
<evidence type="ECO:0000256" key="2">
    <source>
        <dbReference type="ARBA" id="ARBA00012856"/>
    </source>
</evidence>
<dbReference type="PANTHER" id="PTHR48069:SF3">
    <property type="entry name" value="DIHYDROFOLATE REDUCTASE"/>
    <property type="match status" value="1"/>
</dbReference>
<keyword evidence="5" id="KW-0560">Oxidoreductase</keyword>
<dbReference type="GO" id="GO:0006730">
    <property type="term" value="P:one-carbon metabolic process"/>
    <property type="evidence" value="ECO:0007669"/>
    <property type="project" value="UniProtKB-KW"/>
</dbReference>
<dbReference type="EMBL" id="MN739644">
    <property type="protein sequence ID" value="QHT17792.1"/>
    <property type="molecule type" value="Genomic_DNA"/>
</dbReference>
<evidence type="ECO:0000259" key="6">
    <source>
        <dbReference type="PROSITE" id="PS51330"/>
    </source>
</evidence>
<evidence type="ECO:0000256" key="5">
    <source>
        <dbReference type="ARBA" id="ARBA00023002"/>
    </source>
</evidence>
<keyword evidence="3" id="KW-0554">One-carbon metabolism</keyword>
<dbReference type="CDD" id="cd00209">
    <property type="entry name" value="DHFR"/>
    <property type="match status" value="1"/>
</dbReference>
<dbReference type="PROSITE" id="PS00075">
    <property type="entry name" value="DHFR_1"/>
    <property type="match status" value="1"/>
</dbReference>
<dbReference type="GO" id="GO:0050661">
    <property type="term" value="F:NADP binding"/>
    <property type="evidence" value="ECO:0007669"/>
    <property type="project" value="InterPro"/>
</dbReference>
<dbReference type="InterPro" id="IPR001796">
    <property type="entry name" value="DHFR_dom"/>
</dbReference>
<dbReference type="PRINTS" id="PR00070">
    <property type="entry name" value="DHFR"/>
</dbReference>
<feature type="domain" description="DHFR" evidence="6">
    <location>
        <begin position="2"/>
        <end position="175"/>
    </location>
</feature>
<dbReference type="InterPro" id="IPR024072">
    <property type="entry name" value="DHFR-like_dom_sf"/>
</dbReference>
<dbReference type="GO" id="GO:0046654">
    <property type="term" value="P:tetrahydrofolate biosynthetic process"/>
    <property type="evidence" value="ECO:0007669"/>
    <property type="project" value="InterPro"/>
</dbReference>
<dbReference type="PANTHER" id="PTHR48069">
    <property type="entry name" value="DIHYDROFOLATE REDUCTASE"/>
    <property type="match status" value="1"/>
</dbReference>
<accession>A0A6C0DN81</accession>
<name>A0A6C0DN81_9ZZZZ</name>
<protein>
    <recommendedName>
        <fullName evidence="2">dihydrofolate reductase</fullName>
        <ecNumber evidence="2">1.5.1.3</ecNumber>
    </recommendedName>
</protein>
<keyword evidence="4" id="KW-0521">NADP</keyword>
<dbReference type="InterPro" id="IPR017925">
    <property type="entry name" value="DHFR_CS"/>
</dbReference>
<dbReference type="GO" id="GO:0004146">
    <property type="term" value="F:dihydrofolate reductase activity"/>
    <property type="evidence" value="ECO:0007669"/>
    <property type="project" value="UniProtKB-EC"/>
</dbReference>
<dbReference type="InterPro" id="IPR012259">
    <property type="entry name" value="DHFR"/>
</dbReference>
<evidence type="ECO:0000313" key="7">
    <source>
        <dbReference type="EMBL" id="QHT17792.1"/>
    </source>
</evidence>
<organism evidence="7">
    <name type="scientific">viral metagenome</name>
    <dbReference type="NCBI Taxonomy" id="1070528"/>
    <lineage>
        <taxon>unclassified sequences</taxon>
        <taxon>metagenomes</taxon>
        <taxon>organismal metagenomes</taxon>
    </lineage>
</organism>
<evidence type="ECO:0000256" key="4">
    <source>
        <dbReference type="ARBA" id="ARBA00022857"/>
    </source>
</evidence>
<evidence type="ECO:0000256" key="3">
    <source>
        <dbReference type="ARBA" id="ARBA00022563"/>
    </source>
</evidence>
<dbReference type="Pfam" id="PF00186">
    <property type="entry name" value="DHFR_1"/>
    <property type="match status" value="1"/>
</dbReference>
<dbReference type="PROSITE" id="PS51330">
    <property type="entry name" value="DHFR_2"/>
    <property type="match status" value="1"/>
</dbReference>
<comment type="pathway">
    <text evidence="1">Cofactor biosynthesis; tetrahydrofolate biosynthesis; 5,6,7,8-tetrahydrofolate from 7,8-dihydrofolate: step 1/1.</text>
</comment>
<dbReference type="AlphaFoldDB" id="A0A6C0DN81"/>